<feature type="compositionally biased region" description="Polar residues" evidence="1">
    <location>
        <begin position="23"/>
        <end position="41"/>
    </location>
</feature>
<keyword evidence="3" id="KW-1185">Reference proteome</keyword>
<evidence type="ECO:0000313" key="3">
    <source>
        <dbReference type="Proteomes" id="UP000827986"/>
    </source>
</evidence>
<evidence type="ECO:0000256" key="1">
    <source>
        <dbReference type="SAM" id="MobiDB-lite"/>
    </source>
</evidence>
<gene>
    <name evidence="2" type="ORF">KIL84_009918</name>
</gene>
<protein>
    <submittedName>
        <fullName evidence="2">Uncharacterized protein</fullName>
    </submittedName>
</protein>
<dbReference type="EMBL" id="JAHDVG010000467">
    <property type="protein sequence ID" value="KAH1182164.1"/>
    <property type="molecule type" value="Genomic_DNA"/>
</dbReference>
<organism evidence="2 3">
    <name type="scientific">Mauremys mutica</name>
    <name type="common">yellowpond turtle</name>
    <dbReference type="NCBI Taxonomy" id="74926"/>
    <lineage>
        <taxon>Eukaryota</taxon>
        <taxon>Metazoa</taxon>
        <taxon>Chordata</taxon>
        <taxon>Craniata</taxon>
        <taxon>Vertebrata</taxon>
        <taxon>Euteleostomi</taxon>
        <taxon>Archelosauria</taxon>
        <taxon>Testudinata</taxon>
        <taxon>Testudines</taxon>
        <taxon>Cryptodira</taxon>
        <taxon>Durocryptodira</taxon>
        <taxon>Testudinoidea</taxon>
        <taxon>Geoemydidae</taxon>
        <taxon>Geoemydinae</taxon>
        <taxon>Mauremys</taxon>
    </lineage>
</organism>
<feature type="region of interest" description="Disordered" evidence="1">
    <location>
        <begin position="1"/>
        <end position="41"/>
    </location>
</feature>
<proteinExistence type="predicted"/>
<evidence type="ECO:0000313" key="2">
    <source>
        <dbReference type="EMBL" id="KAH1182164.1"/>
    </source>
</evidence>
<sequence>MFGAKPHTGPAELCGNGRKVQPAQPTSPRSGSSCDARPSQTELRVNVRNSLLELSSIHSGTPLPRVLIGSPSLTALRMGPASPCPEACGVVMVKRCLFHTVPGP</sequence>
<dbReference type="Proteomes" id="UP000827986">
    <property type="component" value="Unassembled WGS sequence"/>
</dbReference>
<accession>A0A9D3XKA9</accession>
<reference evidence="2" key="1">
    <citation type="submission" date="2021-09" db="EMBL/GenBank/DDBJ databases">
        <title>The genome of Mauremys mutica provides insights into the evolution of semi-aquatic lifestyle.</title>
        <authorList>
            <person name="Gong S."/>
            <person name="Gao Y."/>
        </authorList>
    </citation>
    <scope>NUCLEOTIDE SEQUENCE</scope>
    <source>
        <strain evidence="2">MM-2020</strain>
        <tissue evidence="2">Muscle</tissue>
    </source>
</reference>
<dbReference type="AlphaFoldDB" id="A0A9D3XKA9"/>
<name>A0A9D3XKA9_9SAUR</name>
<comment type="caution">
    <text evidence="2">The sequence shown here is derived from an EMBL/GenBank/DDBJ whole genome shotgun (WGS) entry which is preliminary data.</text>
</comment>